<name>A0A7R8XBW9_9CRUS</name>
<dbReference type="EMBL" id="LR900762">
    <property type="protein sequence ID" value="CAD7246808.1"/>
    <property type="molecule type" value="Genomic_DNA"/>
</dbReference>
<dbReference type="InterPro" id="IPR029058">
    <property type="entry name" value="AB_hydrolase_fold"/>
</dbReference>
<evidence type="ECO:0000313" key="2">
    <source>
        <dbReference type="EMBL" id="CAD7246808.1"/>
    </source>
</evidence>
<dbReference type="Proteomes" id="UP000677054">
    <property type="component" value="Unassembled WGS sequence"/>
</dbReference>
<dbReference type="OrthoDB" id="6020543at2759"/>
<dbReference type="PANTHER" id="PTHR42972:SF8">
    <property type="entry name" value="POLYHYDROXYBUTYRATE DEPOLYMERASE"/>
    <property type="match status" value="1"/>
</dbReference>
<reference evidence="2" key="1">
    <citation type="submission" date="2020-11" db="EMBL/GenBank/DDBJ databases">
        <authorList>
            <person name="Tran Van P."/>
        </authorList>
    </citation>
    <scope>NUCLEOTIDE SEQUENCE</scope>
</reference>
<gene>
    <name evidence="2" type="ORF">DSTB1V02_LOCUS6651</name>
</gene>
<keyword evidence="3" id="KW-1185">Reference proteome</keyword>
<proteinExistence type="predicted"/>
<dbReference type="Gene3D" id="3.40.50.1820">
    <property type="entry name" value="alpha/beta hydrolase"/>
    <property type="match status" value="2"/>
</dbReference>
<sequence length="359" mass="38790">MLKGAIVLLVLASASAIRLGDLNVRVDPRKVTVSGLSSGGAMATQLHVALSSKIYGAAIFAGSPNARFNLPYYCADHHMFGGLTGATSCMYSPFLSDVNDMIDAARDFDSSGDIDPLDNMSTNRHKVYVFHGTADFTVNPDNGVDVETFYQEFLASSSDIMTEFSLASGHGFGYNRVDKSFVPSVPKPTDNPDANSCGATSSPYINDCNYHGAFESLNHLYGGGLEKPEGTVDLPGSLERFEQAEFFGGNPGSDSMADEGFVYVPSRCEAGEVVCKLHIPLHGCKQNEDSVDDAYVTMTGYLEVGELNNIVMLFPQTTSSGFDNPNACWDWWGYTDNNYLVRDGVQIDGISQMIDSIIN</sequence>
<dbReference type="EMBL" id="CAJPEV010001245">
    <property type="protein sequence ID" value="CAG0891586.1"/>
    <property type="molecule type" value="Genomic_DNA"/>
</dbReference>
<organism evidence="2">
    <name type="scientific">Darwinula stevensoni</name>
    <dbReference type="NCBI Taxonomy" id="69355"/>
    <lineage>
        <taxon>Eukaryota</taxon>
        <taxon>Metazoa</taxon>
        <taxon>Ecdysozoa</taxon>
        <taxon>Arthropoda</taxon>
        <taxon>Crustacea</taxon>
        <taxon>Oligostraca</taxon>
        <taxon>Ostracoda</taxon>
        <taxon>Podocopa</taxon>
        <taxon>Podocopida</taxon>
        <taxon>Darwinulocopina</taxon>
        <taxon>Darwinuloidea</taxon>
        <taxon>Darwinulidae</taxon>
        <taxon>Darwinula</taxon>
    </lineage>
</organism>
<accession>A0A7R8XBW9</accession>
<dbReference type="PANTHER" id="PTHR42972">
    <property type="entry name" value="TOL-PAL SYSTEM PROTEIN TOLB"/>
    <property type="match status" value="1"/>
</dbReference>
<evidence type="ECO:0008006" key="4">
    <source>
        <dbReference type="Google" id="ProtNLM"/>
    </source>
</evidence>
<evidence type="ECO:0000256" key="1">
    <source>
        <dbReference type="SAM" id="SignalP"/>
    </source>
</evidence>
<feature type="chain" id="PRO_5036402487" description="Polyhydroxybutyrate depolymerase" evidence="1">
    <location>
        <begin position="17"/>
        <end position="359"/>
    </location>
</feature>
<evidence type="ECO:0000313" key="3">
    <source>
        <dbReference type="Proteomes" id="UP000677054"/>
    </source>
</evidence>
<dbReference type="AlphaFoldDB" id="A0A7R8XBW9"/>
<protein>
    <recommendedName>
        <fullName evidence="4">Polyhydroxybutyrate depolymerase</fullName>
    </recommendedName>
</protein>
<dbReference type="SUPFAM" id="SSF53474">
    <property type="entry name" value="alpha/beta-Hydrolases"/>
    <property type="match status" value="1"/>
</dbReference>
<feature type="signal peptide" evidence="1">
    <location>
        <begin position="1"/>
        <end position="16"/>
    </location>
</feature>
<keyword evidence="1" id="KW-0732">Signal</keyword>